<proteinExistence type="predicted"/>
<protein>
    <submittedName>
        <fullName evidence="2">Uncharacterized protein</fullName>
    </submittedName>
</protein>
<keyword evidence="3" id="KW-1185">Reference proteome</keyword>
<dbReference type="SUPFAM" id="SSF48452">
    <property type="entry name" value="TPR-like"/>
    <property type="match status" value="2"/>
</dbReference>
<organism evidence="2 3">
    <name type="scientific">Roridomyces roridus</name>
    <dbReference type="NCBI Taxonomy" id="1738132"/>
    <lineage>
        <taxon>Eukaryota</taxon>
        <taxon>Fungi</taxon>
        <taxon>Dikarya</taxon>
        <taxon>Basidiomycota</taxon>
        <taxon>Agaricomycotina</taxon>
        <taxon>Agaricomycetes</taxon>
        <taxon>Agaricomycetidae</taxon>
        <taxon>Agaricales</taxon>
        <taxon>Marasmiineae</taxon>
        <taxon>Mycenaceae</taxon>
        <taxon>Roridomyces</taxon>
    </lineage>
</organism>
<dbReference type="AlphaFoldDB" id="A0AAD7FDR0"/>
<evidence type="ECO:0000313" key="3">
    <source>
        <dbReference type="Proteomes" id="UP001221142"/>
    </source>
</evidence>
<feature type="compositionally biased region" description="Basic and acidic residues" evidence="1">
    <location>
        <begin position="562"/>
        <end position="584"/>
    </location>
</feature>
<reference evidence="2" key="1">
    <citation type="submission" date="2023-03" db="EMBL/GenBank/DDBJ databases">
        <title>Massive genome expansion in bonnet fungi (Mycena s.s.) driven by repeated elements and novel gene families across ecological guilds.</title>
        <authorList>
            <consortium name="Lawrence Berkeley National Laboratory"/>
            <person name="Harder C.B."/>
            <person name="Miyauchi S."/>
            <person name="Viragh M."/>
            <person name="Kuo A."/>
            <person name="Thoen E."/>
            <person name="Andreopoulos B."/>
            <person name="Lu D."/>
            <person name="Skrede I."/>
            <person name="Drula E."/>
            <person name="Henrissat B."/>
            <person name="Morin E."/>
            <person name="Kohler A."/>
            <person name="Barry K."/>
            <person name="LaButti K."/>
            <person name="Morin E."/>
            <person name="Salamov A."/>
            <person name="Lipzen A."/>
            <person name="Mereny Z."/>
            <person name="Hegedus B."/>
            <person name="Baldrian P."/>
            <person name="Stursova M."/>
            <person name="Weitz H."/>
            <person name="Taylor A."/>
            <person name="Grigoriev I.V."/>
            <person name="Nagy L.G."/>
            <person name="Martin F."/>
            <person name="Kauserud H."/>
        </authorList>
    </citation>
    <scope>NUCLEOTIDE SEQUENCE</scope>
    <source>
        <strain evidence="2">9284</strain>
    </source>
</reference>
<dbReference type="EMBL" id="JARKIF010000020">
    <property type="protein sequence ID" value="KAJ7617970.1"/>
    <property type="molecule type" value="Genomic_DNA"/>
</dbReference>
<accession>A0AAD7FDR0</accession>
<comment type="caution">
    <text evidence="2">The sequence shown here is derived from an EMBL/GenBank/DDBJ whole genome shotgun (WGS) entry which is preliminary data.</text>
</comment>
<feature type="region of interest" description="Disordered" evidence="1">
    <location>
        <begin position="549"/>
        <end position="584"/>
    </location>
</feature>
<dbReference type="InterPro" id="IPR011990">
    <property type="entry name" value="TPR-like_helical_dom_sf"/>
</dbReference>
<evidence type="ECO:0000313" key="2">
    <source>
        <dbReference type="EMBL" id="KAJ7617970.1"/>
    </source>
</evidence>
<dbReference type="Proteomes" id="UP001221142">
    <property type="component" value="Unassembled WGS sequence"/>
</dbReference>
<sequence>MNQVLLLGLTAENPDLVDTIRCTMYLNQFNRQFGFGAIALIDRIPNVLPHPTNHELEVEFITETFRSDLYRPIHDAKGLIEKGQHHLEHAHNPTLDLKFQIEVANYYSWHAKMPLPEIVILLEKALALAISLGDPYHKARILETMGNIHWKLRQFDPAKRCAQEARNVAQGDANFLRESYALRTEAMCLVAAGDYKNASSLLSRGRELLVLSGNPLGAHSRNLATWMAEMHWLKTEYLEATMIHLERTQGIVREHVDYLLAFACLDIAQINLEINEPDSEVQLHVDRAHKLFDNMLMTDRVFMCQSVLAAMQLRQGSAHDAKQTFGKCLNFSLTSVSHRQITYYCLERLGDTRRWDDTEFEWSSKYTVIYLAFSTKTESKLDLHKALRCLGDILLKDGDDQTAENLFLVALEGFTFMDVHQSRAECMLRLGDLSQKRGDTSAAAHFWQDSRPLFERSLQTTRVSSIDRRLHELQTAIGEVQIGCDVVEKVKEIAKSSTDSPSDVSYVIKFFNPVDVQVGFRVRHNNAPAWQLWTVLGSDMRTNEGLKAAHKFPTPSAAPQHRSPEGPKPEIWKKNEKLSEALPN</sequence>
<gene>
    <name evidence="2" type="ORF">FB45DRAFT_1007623</name>
</gene>
<dbReference type="Gene3D" id="1.25.40.10">
    <property type="entry name" value="Tetratricopeptide repeat domain"/>
    <property type="match status" value="2"/>
</dbReference>
<name>A0AAD7FDR0_9AGAR</name>
<evidence type="ECO:0000256" key="1">
    <source>
        <dbReference type="SAM" id="MobiDB-lite"/>
    </source>
</evidence>